<comment type="caution">
    <text evidence="3">The sequence shown here is derived from an EMBL/GenBank/DDBJ whole genome shotgun (WGS) entry which is preliminary data.</text>
</comment>
<sequence>MKTAPQQTEPNKPGYELDCGIAVKVRTSVTNRRDRGTGMQVTGFIEQPEESDNSTDVADMETGWSREDTGELTREEEPRRRLGNTLETEVNQRRMIASVKELLMNSLRELGKDELKLFQWHLKNHDRISASEMENADILDTVDTMVACFEPEEAVKITVNILRKMNQNLLAEQLENKELGRNSSILASSRCNQRIEMSFKMAELDRFSGHRMEDLGARKRGSISLSIEKHPRCFMREDTQPIRHVKSALELVGPSGHQIILIGCSDTATCWATLDTDAADVSQPRSLLSSPLVRRRRLGVFWPLEFELVGLKYKVMQSVLMSSSSVKLAIYSQIRASRINNS</sequence>
<feature type="region of interest" description="Disordered" evidence="1">
    <location>
        <begin position="31"/>
        <end position="77"/>
    </location>
</feature>
<feature type="compositionally biased region" description="Basic and acidic residues" evidence="1">
    <location>
        <begin position="64"/>
        <end position="77"/>
    </location>
</feature>
<dbReference type="OrthoDB" id="10058437at2759"/>
<gene>
    <name evidence="3" type="ORF">DPX16_23317</name>
</gene>
<dbReference type="EMBL" id="RJVU01004711">
    <property type="protein sequence ID" value="ROL54865.1"/>
    <property type="molecule type" value="Genomic_DNA"/>
</dbReference>
<dbReference type="SMART" id="SM01289">
    <property type="entry name" value="PYRIN"/>
    <property type="match status" value="1"/>
</dbReference>
<dbReference type="Proteomes" id="UP000281406">
    <property type="component" value="Unassembled WGS sequence"/>
</dbReference>
<keyword evidence="4" id="KW-1185">Reference proteome</keyword>
<proteinExistence type="predicted"/>
<organism evidence="3 4">
    <name type="scientific">Anabarilius grahami</name>
    <name type="common">Kanglang fish</name>
    <name type="synonym">Barilius grahami</name>
    <dbReference type="NCBI Taxonomy" id="495550"/>
    <lineage>
        <taxon>Eukaryota</taxon>
        <taxon>Metazoa</taxon>
        <taxon>Chordata</taxon>
        <taxon>Craniata</taxon>
        <taxon>Vertebrata</taxon>
        <taxon>Euteleostomi</taxon>
        <taxon>Actinopterygii</taxon>
        <taxon>Neopterygii</taxon>
        <taxon>Teleostei</taxon>
        <taxon>Ostariophysi</taxon>
        <taxon>Cypriniformes</taxon>
        <taxon>Xenocyprididae</taxon>
        <taxon>Xenocypridinae</taxon>
        <taxon>Xenocypridinae incertae sedis</taxon>
        <taxon>Anabarilius</taxon>
    </lineage>
</organism>
<name>A0A3N0Z8T7_ANAGA</name>
<protein>
    <recommendedName>
        <fullName evidence="2">Pyrin domain-containing protein</fullName>
    </recommendedName>
</protein>
<dbReference type="Pfam" id="PF02758">
    <property type="entry name" value="PYRIN"/>
    <property type="match status" value="1"/>
</dbReference>
<feature type="domain" description="Pyrin" evidence="2">
    <location>
        <begin position="95"/>
        <end position="180"/>
    </location>
</feature>
<dbReference type="PROSITE" id="PS50824">
    <property type="entry name" value="DAPIN"/>
    <property type="match status" value="1"/>
</dbReference>
<evidence type="ECO:0000313" key="4">
    <source>
        <dbReference type="Proteomes" id="UP000281406"/>
    </source>
</evidence>
<reference evidence="3 4" key="1">
    <citation type="submission" date="2018-10" db="EMBL/GenBank/DDBJ databases">
        <title>Genome assembly for a Yunnan-Guizhou Plateau 3E fish, Anabarilius grahami (Regan), and its evolutionary and genetic applications.</title>
        <authorList>
            <person name="Jiang W."/>
        </authorList>
    </citation>
    <scope>NUCLEOTIDE SEQUENCE [LARGE SCALE GENOMIC DNA]</scope>
    <source>
        <strain evidence="3">AG-KIZ</strain>
        <tissue evidence="3">Muscle</tissue>
    </source>
</reference>
<evidence type="ECO:0000256" key="1">
    <source>
        <dbReference type="SAM" id="MobiDB-lite"/>
    </source>
</evidence>
<accession>A0A3N0Z8T7</accession>
<evidence type="ECO:0000259" key="2">
    <source>
        <dbReference type="PROSITE" id="PS50824"/>
    </source>
</evidence>
<dbReference type="Gene3D" id="1.10.533.10">
    <property type="entry name" value="Death Domain, Fas"/>
    <property type="match status" value="1"/>
</dbReference>
<evidence type="ECO:0000313" key="3">
    <source>
        <dbReference type="EMBL" id="ROL54865.1"/>
    </source>
</evidence>
<dbReference type="AlphaFoldDB" id="A0A3N0Z8T7"/>
<dbReference type="InterPro" id="IPR011029">
    <property type="entry name" value="DEATH-like_dom_sf"/>
</dbReference>
<dbReference type="InterPro" id="IPR004020">
    <property type="entry name" value="DAPIN"/>
</dbReference>
<dbReference type="CDD" id="cd08321">
    <property type="entry name" value="Pyrin_ASC-like"/>
    <property type="match status" value="1"/>
</dbReference>
<dbReference type="SUPFAM" id="SSF47986">
    <property type="entry name" value="DEATH domain"/>
    <property type="match status" value="1"/>
</dbReference>